<reference evidence="2 3" key="1">
    <citation type="submission" date="2016-04" db="EMBL/GenBank/DDBJ databases">
        <title>Draft genome of Fonsecaea erecta CBS 125763.</title>
        <authorList>
            <person name="Weiss V.A."/>
            <person name="Vicente V.A."/>
            <person name="Raittz R.T."/>
            <person name="Moreno L.F."/>
            <person name="De Souza E.M."/>
            <person name="Pedrosa F.O."/>
            <person name="Steffens M.B."/>
            <person name="Faoro H."/>
            <person name="Tadra-Sfeir M.Z."/>
            <person name="Najafzadeh M.J."/>
            <person name="Felipe M.S."/>
            <person name="Teixeira M."/>
            <person name="Sun J."/>
            <person name="Xi L."/>
            <person name="Gomes R."/>
            <person name="De Azevedo C.M."/>
            <person name="Salgado C.G."/>
            <person name="Da Silva M.B."/>
            <person name="Nascimento M.F."/>
            <person name="Queiroz-Telles F."/>
            <person name="Attili D.S."/>
            <person name="Gorbushina A."/>
        </authorList>
    </citation>
    <scope>NUCLEOTIDE SEQUENCE [LARGE SCALE GENOMIC DNA]</scope>
    <source>
        <strain evidence="2 3">CBS 125763</strain>
    </source>
</reference>
<evidence type="ECO:0000313" key="2">
    <source>
        <dbReference type="EMBL" id="OAP63121.1"/>
    </source>
</evidence>
<feature type="region of interest" description="Disordered" evidence="1">
    <location>
        <begin position="141"/>
        <end position="173"/>
    </location>
</feature>
<keyword evidence="3" id="KW-1185">Reference proteome</keyword>
<gene>
    <name evidence="2" type="ORF">AYL99_02348</name>
</gene>
<dbReference type="OrthoDB" id="4157279at2759"/>
<feature type="region of interest" description="Disordered" evidence="1">
    <location>
        <begin position="85"/>
        <end position="113"/>
    </location>
</feature>
<evidence type="ECO:0000256" key="1">
    <source>
        <dbReference type="SAM" id="MobiDB-lite"/>
    </source>
</evidence>
<sequence length="339" mass="37016">MSAPRHSSPLSADLQLPCPILQSLRDTSDIKTQGAASDKVSRMDTIQEESTEPKDGTQDDNTSQTGSEAIPDYVLKIREAIKLQGQRHEETQLESEQAEKHAHESEKLDFHNKAIVKGRRTSLLPGAKERARDVVSEIIKSRSKRRSTVLPVPTKGDSAANKVTSEDQKKRASPVLVLGRTECASTVSSRRSRISAIFSPKGSKLPGQEKGKPKIKSKNAIPTYNLGDGCTGAEAASATTPSVEEVDETDNDSEVVGLLSLRQSRSSESDGFDASHFYTAMIPSGSGRDYEYRLDRSRFRHAADFSQELASKSVGKVRSNVGKVVHARRRGAGWSKLKD</sequence>
<dbReference type="AlphaFoldDB" id="A0A178ZUK2"/>
<dbReference type="EMBL" id="LVYI01000002">
    <property type="protein sequence ID" value="OAP63121.1"/>
    <property type="molecule type" value="Genomic_DNA"/>
</dbReference>
<accession>A0A178ZUK2</accession>
<feature type="region of interest" description="Disordered" evidence="1">
    <location>
        <begin position="24"/>
        <end position="71"/>
    </location>
</feature>
<name>A0A178ZUK2_9EURO</name>
<comment type="caution">
    <text evidence="2">The sequence shown here is derived from an EMBL/GenBank/DDBJ whole genome shotgun (WGS) entry which is preliminary data.</text>
</comment>
<dbReference type="RefSeq" id="XP_018696488.1">
    <property type="nucleotide sequence ID" value="XM_018833864.1"/>
</dbReference>
<feature type="compositionally biased region" description="Basic and acidic residues" evidence="1">
    <location>
        <begin position="85"/>
        <end position="112"/>
    </location>
</feature>
<dbReference type="Proteomes" id="UP000078343">
    <property type="component" value="Unassembled WGS sequence"/>
</dbReference>
<feature type="region of interest" description="Disordered" evidence="1">
    <location>
        <begin position="195"/>
        <end position="252"/>
    </location>
</feature>
<evidence type="ECO:0000313" key="3">
    <source>
        <dbReference type="Proteomes" id="UP000078343"/>
    </source>
</evidence>
<dbReference type="GeneID" id="30006518"/>
<protein>
    <submittedName>
        <fullName evidence="2">Uncharacterized protein</fullName>
    </submittedName>
</protein>
<proteinExistence type="predicted"/>
<organism evidence="2 3">
    <name type="scientific">Fonsecaea erecta</name>
    <dbReference type="NCBI Taxonomy" id="1367422"/>
    <lineage>
        <taxon>Eukaryota</taxon>
        <taxon>Fungi</taxon>
        <taxon>Dikarya</taxon>
        <taxon>Ascomycota</taxon>
        <taxon>Pezizomycotina</taxon>
        <taxon>Eurotiomycetes</taxon>
        <taxon>Chaetothyriomycetidae</taxon>
        <taxon>Chaetothyriales</taxon>
        <taxon>Herpotrichiellaceae</taxon>
        <taxon>Fonsecaea</taxon>
    </lineage>
</organism>